<evidence type="ECO:0008006" key="5">
    <source>
        <dbReference type="Google" id="ProtNLM"/>
    </source>
</evidence>
<dbReference type="KEGG" id="cwo:Cwoe_2895"/>
<keyword evidence="2" id="KW-0732">Signal</keyword>
<feature type="signal peptide" evidence="2">
    <location>
        <begin position="1"/>
        <end position="29"/>
    </location>
</feature>
<feature type="region of interest" description="Disordered" evidence="1">
    <location>
        <begin position="99"/>
        <end position="121"/>
    </location>
</feature>
<proteinExistence type="predicted"/>
<reference evidence="3 4" key="1">
    <citation type="journal article" date="2010" name="Stand. Genomic Sci.">
        <title>Complete genome sequence of Conexibacter woesei type strain (ID131577).</title>
        <authorList>
            <person name="Pukall R."/>
            <person name="Lapidus A."/>
            <person name="Glavina Del Rio T."/>
            <person name="Copeland A."/>
            <person name="Tice H."/>
            <person name="Cheng J.-F."/>
            <person name="Lucas S."/>
            <person name="Chen F."/>
            <person name="Nolan M."/>
            <person name="Bruce D."/>
            <person name="Goodwin L."/>
            <person name="Pitluck S."/>
            <person name="Mavromatis K."/>
            <person name="Ivanova N."/>
            <person name="Ovchinnikova G."/>
            <person name="Pati A."/>
            <person name="Chen A."/>
            <person name="Palaniappan K."/>
            <person name="Land M."/>
            <person name="Hauser L."/>
            <person name="Chang Y.-J."/>
            <person name="Jeffries C.D."/>
            <person name="Chain P."/>
            <person name="Meincke L."/>
            <person name="Sims D."/>
            <person name="Brettin T."/>
            <person name="Detter J.C."/>
            <person name="Rohde M."/>
            <person name="Goeker M."/>
            <person name="Bristow J."/>
            <person name="Eisen J.A."/>
            <person name="Markowitz V."/>
            <person name="Kyrpides N.C."/>
            <person name="Klenk H.-P."/>
            <person name="Hugenholtz P."/>
        </authorList>
    </citation>
    <scope>NUCLEOTIDE SEQUENCE [LARGE SCALE GENOMIC DNA]</scope>
    <source>
        <strain evidence="4">DSM 14684 / CIP 108061 / JCM 11494 / NBRC 100937 / ID131577</strain>
    </source>
</reference>
<organism evidence="3 4">
    <name type="scientific">Conexibacter woesei (strain DSM 14684 / CCUG 47730 / CIP 108061 / JCM 11494 / NBRC 100937 / ID131577)</name>
    <dbReference type="NCBI Taxonomy" id="469383"/>
    <lineage>
        <taxon>Bacteria</taxon>
        <taxon>Bacillati</taxon>
        <taxon>Actinomycetota</taxon>
        <taxon>Thermoleophilia</taxon>
        <taxon>Solirubrobacterales</taxon>
        <taxon>Conexibacteraceae</taxon>
        <taxon>Conexibacter</taxon>
    </lineage>
</organism>
<gene>
    <name evidence="3" type="ordered locus">Cwoe_2895</name>
</gene>
<dbReference type="AlphaFoldDB" id="D3FBP9"/>
<evidence type="ECO:0000256" key="1">
    <source>
        <dbReference type="SAM" id="MobiDB-lite"/>
    </source>
</evidence>
<dbReference type="Proteomes" id="UP000008229">
    <property type="component" value="Chromosome"/>
</dbReference>
<dbReference type="STRING" id="469383.Cwoe_2895"/>
<dbReference type="HOGENOM" id="CLU_1452138_0_0_11"/>
<dbReference type="EMBL" id="CP001854">
    <property type="protein sequence ID" value="ADB51314.1"/>
    <property type="molecule type" value="Genomic_DNA"/>
</dbReference>
<evidence type="ECO:0000313" key="4">
    <source>
        <dbReference type="Proteomes" id="UP000008229"/>
    </source>
</evidence>
<keyword evidence="4" id="KW-1185">Reference proteome</keyword>
<evidence type="ECO:0000313" key="3">
    <source>
        <dbReference type="EMBL" id="ADB51314.1"/>
    </source>
</evidence>
<name>D3FBP9_CONWI</name>
<sequence precursor="true">MVPRPMRRTQPIAALVLAAALAAPPVAGAQSPGELLASAVPLASAVAPGELLASAIPLASAPGAGDALASAVPLASAPGPDDSLASAAAPGDLLAAATPLSDAPVPRDAPELTQTPLADRDGVELADAGDPEQLLARAPAASATPPATSLPYTGAELWLTLLAGGGMVLAGTGLRLRLKPLPADLA</sequence>
<reference evidence="4" key="2">
    <citation type="submission" date="2010-01" db="EMBL/GenBank/DDBJ databases">
        <title>The complete genome of Conexibacter woesei DSM 14684.</title>
        <authorList>
            <consortium name="US DOE Joint Genome Institute (JGI-PGF)"/>
            <person name="Lucas S."/>
            <person name="Copeland A."/>
            <person name="Lapidus A."/>
            <person name="Glavina del Rio T."/>
            <person name="Dalin E."/>
            <person name="Tice H."/>
            <person name="Bruce D."/>
            <person name="Goodwin L."/>
            <person name="Pitluck S."/>
            <person name="Kyrpides N."/>
            <person name="Mavromatis K."/>
            <person name="Ivanova N."/>
            <person name="Mikhailova N."/>
            <person name="Chertkov O."/>
            <person name="Brettin T."/>
            <person name="Detter J.C."/>
            <person name="Han C."/>
            <person name="Larimer F."/>
            <person name="Land M."/>
            <person name="Hauser L."/>
            <person name="Markowitz V."/>
            <person name="Cheng J.-F."/>
            <person name="Hugenholtz P."/>
            <person name="Woyke T."/>
            <person name="Wu D."/>
            <person name="Pukall R."/>
            <person name="Steenblock K."/>
            <person name="Schneider S."/>
            <person name="Klenk H.-P."/>
            <person name="Eisen J.A."/>
        </authorList>
    </citation>
    <scope>NUCLEOTIDE SEQUENCE [LARGE SCALE GENOMIC DNA]</scope>
    <source>
        <strain evidence="4">DSM 14684 / CIP 108061 / JCM 11494 / NBRC 100937 / ID131577</strain>
    </source>
</reference>
<evidence type="ECO:0000256" key="2">
    <source>
        <dbReference type="SAM" id="SignalP"/>
    </source>
</evidence>
<protein>
    <recommendedName>
        <fullName evidence="5">Gram-positive cocci surface proteins LPxTG domain-containing protein</fullName>
    </recommendedName>
</protein>
<feature type="chain" id="PRO_5003043153" description="Gram-positive cocci surface proteins LPxTG domain-containing protein" evidence="2">
    <location>
        <begin position="30"/>
        <end position="186"/>
    </location>
</feature>
<accession>D3FBP9</accession>